<evidence type="ECO:0000313" key="4">
    <source>
        <dbReference type="Proteomes" id="UP001161422"/>
    </source>
</evidence>
<sequence>MKHQSGLYAVEFAIVGSVFFLILFACIEIARALYTWNLLTEISRRGARLASVCHIDQANVQPLTGMVSSASLSSAGLLPNFSDANLQISYLTLTGAPATSFEQIRLVRAEIINYTHQFLIPGLSFSINSNNLSTTLPRESLGVTRFTFTTCT</sequence>
<evidence type="ECO:0000256" key="1">
    <source>
        <dbReference type="SAM" id="Phobius"/>
    </source>
</evidence>
<dbReference type="PROSITE" id="PS51257">
    <property type="entry name" value="PROKAR_LIPOPROTEIN"/>
    <property type="match status" value="1"/>
</dbReference>
<evidence type="ECO:0000313" key="3">
    <source>
        <dbReference type="EMBL" id="GLP94903.1"/>
    </source>
</evidence>
<dbReference type="AlphaFoldDB" id="A0AA37W036"/>
<dbReference type="EMBL" id="BSNC01000001">
    <property type="protein sequence ID" value="GLP94903.1"/>
    <property type="molecule type" value="Genomic_DNA"/>
</dbReference>
<organism evidence="3 4">
    <name type="scientific">Paraferrimonas sedimenticola</name>
    <dbReference type="NCBI Taxonomy" id="375674"/>
    <lineage>
        <taxon>Bacteria</taxon>
        <taxon>Pseudomonadati</taxon>
        <taxon>Pseudomonadota</taxon>
        <taxon>Gammaproteobacteria</taxon>
        <taxon>Alteromonadales</taxon>
        <taxon>Ferrimonadaceae</taxon>
        <taxon>Paraferrimonas</taxon>
    </lineage>
</organism>
<keyword evidence="1" id="KW-0812">Transmembrane</keyword>
<accession>A0AA37W036</accession>
<keyword evidence="1" id="KW-1133">Transmembrane helix</keyword>
<evidence type="ECO:0000259" key="2">
    <source>
        <dbReference type="Pfam" id="PF07811"/>
    </source>
</evidence>
<reference evidence="3" key="2">
    <citation type="submission" date="2023-01" db="EMBL/GenBank/DDBJ databases">
        <title>Draft genome sequence of Paraferrimonas sedimenticola strain NBRC 101628.</title>
        <authorList>
            <person name="Sun Q."/>
            <person name="Mori K."/>
        </authorList>
    </citation>
    <scope>NUCLEOTIDE SEQUENCE</scope>
    <source>
        <strain evidence="3">NBRC 101628</strain>
    </source>
</reference>
<dbReference type="Pfam" id="PF07811">
    <property type="entry name" value="TadE"/>
    <property type="match status" value="1"/>
</dbReference>
<feature type="domain" description="TadE-like" evidence="2">
    <location>
        <begin position="7"/>
        <end position="48"/>
    </location>
</feature>
<dbReference type="InterPro" id="IPR012495">
    <property type="entry name" value="TadE-like_dom"/>
</dbReference>
<comment type="caution">
    <text evidence="3">The sequence shown here is derived from an EMBL/GenBank/DDBJ whole genome shotgun (WGS) entry which is preliminary data.</text>
</comment>
<gene>
    <name evidence="3" type="ORF">GCM10007895_02090</name>
</gene>
<proteinExistence type="predicted"/>
<keyword evidence="4" id="KW-1185">Reference proteome</keyword>
<keyword evidence="1" id="KW-0472">Membrane</keyword>
<dbReference type="Proteomes" id="UP001161422">
    <property type="component" value="Unassembled WGS sequence"/>
</dbReference>
<dbReference type="RefSeq" id="WP_095506266.1">
    <property type="nucleotide sequence ID" value="NZ_BSNC01000001.1"/>
</dbReference>
<reference evidence="3" key="1">
    <citation type="journal article" date="2014" name="Int. J. Syst. Evol. Microbiol.">
        <title>Complete genome sequence of Corynebacterium casei LMG S-19264T (=DSM 44701T), isolated from a smear-ripened cheese.</title>
        <authorList>
            <consortium name="US DOE Joint Genome Institute (JGI-PGF)"/>
            <person name="Walter F."/>
            <person name="Albersmeier A."/>
            <person name="Kalinowski J."/>
            <person name="Ruckert C."/>
        </authorList>
    </citation>
    <scope>NUCLEOTIDE SEQUENCE</scope>
    <source>
        <strain evidence="3">NBRC 101628</strain>
    </source>
</reference>
<name>A0AA37W036_9GAMM</name>
<feature type="transmembrane region" description="Helical" evidence="1">
    <location>
        <begin position="12"/>
        <end position="34"/>
    </location>
</feature>
<protein>
    <submittedName>
        <fullName evidence="3">Pilus biosynthesis protein TadE</fullName>
    </submittedName>
</protein>